<comment type="subcellular location">
    <subcellularLocation>
        <location evidence="1">Endoplasmic reticulum</location>
    </subcellularLocation>
</comment>
<evidence type="ECO:0000259" key="11">
    <source>
        <dbReference type="SMART" id="SM00822"/>
    </source>
</evidence>
<protein>
    <recommendedName>
        <fullName evidence="9">3-dehydrosphinganine reductase</fullName>
        <ecNumber evidence="9">1.1.1.102</ecNumber>
    </recommendedName>
</protein>
<evidence type="ECO:0000256" key="3">
    <source>
        <dbReference type="ARBA" id="ARBA00004991"/>
    </source>
</evidence>
<dbReference type="GO" id="GO:0006666">
    <property type="term" value="P:3-keto-sphinganine metabolic process"/>
    <property type="evidence" value="ECO:0007669"/>
    <property type="project" value="InterPro"/>
</dbReference>
<keyword evidence="4" id="KW-0256">Endoplasmic reticulum</keyword>
<dbReference type="CDD" id="cd08939">
    <property type="entry name" value="KDSR-like_SDR_c"/>
    <property type="match status" value="1"/>
</dbReference>
<organism evidence="12 13">
    <name type="scientific">Vitrella brassicaformis (strain CCMP3155)</name>
    <dbReference type="NCBI Taxonomy" id="1169540"/>
    <lineage>
        <taxon>Eukaryota</taxon>
        <taxon>Sar</taxon>
        <taxon>Alveolata</taxon>
        <taxon>Colpodellida</taxon>
        <taxon>Vitrellaceae</taxon>
        <taxon>Vitrella</taxon>
    </lineage>
</organism>
<evidence type="ECO:0000256" key="7">
    <source>
        <dbReference type="ARBA" id="ARBA00023002"/>
    </source>
</evidence>
<dbReference type="GO" id="GO:0030148">
    <property type="term" value="P:sphingolipid biosynthetic process"/>
    <property type="evidence" value="ECO:0007669"/>
    <property type="project" value="InterPro"/>
</dbReference>
<dbReference type="PRINTS" id="PR00080">
    <property type="entry name" value="SDRFAMILY"/>
</dbReference>
<evidence type="ECO:0000313" key="13">
    <source>
        <dbReference type="Proteomes" id="UP000041254"/>
    </source>
</evidence>
<dbReference type="InParanoid" id="A0A0G4FPK5"/>
<evidence type="ECO:0000256" key="5">
    <source>
        <dbReference type="ARBA" id="ARBA00022857"/>
    </source>
</evidence>
<name>A0A0G4FPK5_VITBC</name>
<keyword evidence="5" id="KW-0521">NADP</keyword>
<comment type="pathway">
    <text evidence="2">Lipid metabolism; sphingolipid metabolism.</text>
</comment>
<evidence type="ECO:0000256" key="8">
    <source>
        <dbReference type="ARBA" id="ARBA00023098"/>
    </source>
</evidence>
<dbReference type="OrthoDB" id="37659at2759"/>
<dbReference type="InterPro" id="IPR002347">
    <property type="entry name" value="SDR_fam"/>
</dbReference>
<reference evidence="12 13" key="1">
    <citation type="submission" date="2014-11" db="EMBL/GenBank/DDBJ databases">
        <authorList>
            <person name="Zhu J."/>
            <person name="Qi W."/>
            <person name="Song R."/>
        </authorList>
    </citation>
    <scope>NUCLEOTIDE SEQUENCE [LARGE SCALE GENOMIC DNA]</scope>
</reference>
<dbReference type="OMA" id="ICGVFEE"/>
<dbReference type="EC" id="1.1.1.102" evidence="9"/>
<dbReference type="InterPro" id="IPR057326">
    <property type="entry name" value="KR_dom"/>
</dbReference>
<evidence type="ECO:0000313" key="12">
    <source>
        <dbReference type="EMBL" id="CEM16393.1"/>
    </source>
</evidence>
<keyword evidence="7" id="KW-0560">Oxidoreductase</keyword>
<evidence type="ECO:0000256" key="2">
    <source>
        <dbReference type="ARBA" id="ARBA00004760"/>
    </source>
</evidence>
<dbReference type="Pfam" id="PF00106">
    <property type="entry name" value="adh_short"/>
    <property type="match status" value="1"/>
</dbReference>
<keyword evidence="6" id="KW-0746">Sphingolipid metabolism</keyword>
<dbReference type="Gene3D" id="3.40.50.720">
    <property type="entry name" value="NAD(P)-binding Rossmann-like Domain"/>
    <property type="match status" value="1"/>
</dbReference>
<dbReference type="PRINTS" id="PR00081">
    <property type="entry name" value="GDHRDH"/>
</dbReference>
<dbReference type="PANTHER" id="PTHR43550">
    <property type="entry name" value="3-KETODIHYDROSPHINGOSINE REDUCTASE"/>
    <property type="match status" value="1"/>
</dbReference>
<dbReference type="FunCoup" id="A0A0G4FPK5">
    <property type="interactions" value="239"/>
</dbReference>
<dbReference type="InterPro" id="IPR045022">
    <property type="entry name" value="KDSR-like"/>
</dbReference>
<evidence type="ECO:0000256" key="1">
    <source>
        <dbReference type="ARBA" id="ARBA00004240"/>
    </source>
</evidence>
<dbReference type="InterPro" id="IPR036291">
    <property type="entry name" value="NAD(P)-bd_dom_sf"/>
</dbReference>
<feature type="domain" description="Ketoreductase" evidence="11">
    <location>
        <begin position="32"/>
        <end position="215"/>
    </location>
</feature>
<dbReference type="SMART" id="SM00822">
    <property type="entry name" value="PKS_KR"/>
    <property type="match status" value="1"/>
</dbReference>
<sequence length="338" mass="36035">MWAELIAFFCGLAVLVALLHAWSFRRFSIRGCHVLITGASKGIGLELAKESVRRQARRVTLVARNEPTLKQAAQECNNVAKEAADGGGRGSAAVEVVCKVLDVTDEEAVMAYGASLAETDPADVLINNAGGTVTKPFDDLTAADFSHCWRLNVMGGVHMCRAILPSMKQRRKGQVVFVSSQAGQVGLYGYSAYSTSKFALRGLSEALEMEAGASGVHVAIAFPPDTDTPGFREESQTRPKITEILAAASGVFPPAVVASTIMNGVEAGLHRIPVGFDGHLLNWLTVGAGPVSSLWVTVQEFLTASVLRLVIAVYHMHWSRVVATHAHGPPTGPHTHTD</sequence>
<evidence type="ECO:0000256" key="4">
    <source>
        <dbReference type="ARBA" id="ARBA00022824"/>
    </source>
</evidence>
<gene>
    <name evidence="12" type="ORF">Vbra_710</name>
</gene>
<comment type="pathway">
    <text evidence="3">Sphingolipid metabolism.</text>
</comment>
<dbReference type="GO" id="GO:0005789">
    <property type="term" value="C:endoplasmic reticulum membrane"/>
    <property type="evidence" value="ECO:0007669"/>
    <property type="project" value="TreeGrafter"/>
</dbReference>
<proteinExistence type="inferred from homology"/>
<keyword evidence="13" id="KW-1185">Reference proteome</keyword>
<dbReference type="PANTHER" id="PTHR43550:SF3">
    <property type="entry name" value="3-KETODIHYDROSPHINGOSINE REDUCTASE"/>
    <property type="match status" value="1"/>
</dbReference>
<evidence type="ECO:0000256" key="9">
    <source>
        <dbReference type="ARBA" id="ARBA00026112"/>
    </source>
</evidence>
<evidence type="ECO:0000256" key="6">
    <source>
        <dbReference type="ARBA" id="ARBA00022919"/>
    </source>
</evidence>
<dbReference type="GO" id="GO:0047560">
    <property type="term" value="F:3-dehydrosphinganine reductase activity"/>
    <property type="evidence" value="ECO:0007669"/>
    <property type="project" value="UniProtKB-EC"/>
</dbReference>
<keyword evidence="8" id="KW-0443">Lipid metabolism</keyword>
<dbReference type="SUPFAM" id="SSF51735">
    <property type="entry name" value="NAD(P)-binding Rossmann-fold domains"/>
    <property type="match status" value="1"/>
</dbReference>
<dbReference type="PhylomeDB" id="A0A0G4FPK5"/>
<dbReference type="Proteomes" id="UP000041254">
    <property type="component" value="Unassembled WGS sequence"/>
</dbReference>
<accession>A0A0G4FPK5</accession>
<dbReference type="EMBL" id="CDMY01000477">
    <property type="protein sequence ID" value="CEM16393.1"/>
    <property type="molecule type" value="Genomic_DNA"/>
</dbReference>
<comment type="similarity">
    <text evidence="10">Belongs to the short-chain dehydrogenases/reductases (SDR) family.</text>
</comment>
<evidence type="ECO:0000256" key="10">
    <source>
        <dbReference type="RuleBase" id="RU000363"/>
    </source>
</evidence>
<dbReference type="STRING" id="1169540.A0A0G4FPK5"/>
<dbReference type="AlphaFoldDB" id="A0A0G4FPK5"/>
<dbReference type="VEuPathDB" id="CryptoDB:Vbra_710"/>